<proteinExistence type="predicted"/>
<evidence type="ECO:0000259" key="2">
    <source>
        <dbReference type="Pfam" id="PF00561"/>
    </source>
</evidence>
<keyword evidence="4" id="KW-1185">Reference proteome</keyword>
<feature type="domain" description="AB hydrolase-1" evidence="2">
    <location>
        <begin position="39"/>
        <end position="286"/>
    </location>
</feature>
<dbReference type="GO" id="GO:0016787">
    <property type="term" value="F:hydrolase activity"/>
    <property type="evidence" value="ECO:0007669"/>
    <property type="project" value="UniProtKB-KW"/>
</dbReference>
<dbReference type="Gene3D" id="3.40.50.1820">
    <property type="entry name" value="alpha/beta hydrolase"/>
    <property type="match status" value="1"/>
</dbReference>
<keyword evidence="1 3" id="KW-0378">Hydrolase</keyword>
<dbReference type="AlphaFoldDB" id="A0A4Y4DV51"/>
<dbReference type="PRINTS" id="PR00111">
    <property type="entry name" value="ABHYDROLASE"/>
</dbReference>
<name>A0A4Y4DV51_GLUUR</name>
<protein>
    <submittedName>
        <fullName evidence="3">Putative epoxide hydrolase EphF</fullName>
    </submittedName>
</protein>
<dbReference type="Pfam" id="PF00561">
    <property type="entry name" value="Abhydrolase_1"/>
    <property type="match status" value="1"/>
</dbReference>
<evidence type="ECO:0000313" key="3">
    <source>
        <dbReference type="EMBL" id="GED07320.1"/>
    </source>
</evidence>
<dbReference type="InterPro" id="IPR029058">
    <property type="entry name" value="AB_hydrolase_fold"/>
</dbReference>
<sequence length="303" mass="33651">MAAKYSEVTTAPEIAGVEHSYVQLHDGRLHIATMGAGAPVLLLHGFGQTWWEFRDLIPAIAKAGYRAIAPDLRGEGWSELPINPMTRLQRFHDVVSLLDQLGLKSVAMVSHDLGAITAFQLALELPERFSSQIMVAVPPPQMRFSVDLIPGMKNLWHQEALAVPYLGRKLMASGTMFRHFFSPKFLTKALDDEVLAQYEKTMKLPQFPRAAELLCRQVVLPELARIIAGSYRSARFAMPSQFIFGAKDSGFPAAVLRKVFEDSSLIGPDVQLEVIQDAGHFVIDEQPQAVSRTVMAFLDTHRA</sequence>
<dbReference type="RefSeq" id="WP_141366326.1">
    <property type="nucleotide sequence ID" value="NZ_BAAAJL010000016.1"/>
</dbReference>
<dbReference type="SUPFAM" id="SSF53474">
    <property type="entry name" value="alpha/beta-Hydrolases"/>
    <property type="match status" value="1"/>
</dbReference>
<dbReference type="OrthoDB" id="2987348at2"/>
<evidence type="ECO:0000256" key="1">
    <source>
        <dbReference type="ARBA" id="ARBA00022801"/>
    </source>
</evidence>
<accession>A0A4Y4DV51</accession>
<comment type="caution">
    <text evidence="3">The sequence shown here is derived from an EMBL/GenBank/DDBJ whole genome shotgun (WGS) entry which is preliminary data.</text>
</comment>
<dbReference type="EMBL" id="BJNY01000018">
    <property type="protein sequence ID" value="GED07320.1"/>
    <property type="molecule type" value="Genomic_DNA"/>
</dbReference>
<dbReference type="Proteomes" id="UP000316612">
    <property type="component" value="Unassembled WGS sequence"/>
</dbReference>
<dbReference type="PANTHER" id="PTHR43329">
    <property type="entry name" value="EPOXIDE HYDROLASE"/>
    <property type="match status" value="1"/>
</dbReference>
<organism evidence="3 4">
    <name type="scientific">Glutamicibacter uratoxydans</name>
    <name type="common">Arthrobacter uratoxydans</name>
    <dbReference type="NCBI Taxonomy" id="43667"/>
    <lineage>
        <taxon>Bacteria</taxon>
        <taxon>Bacillati</taxon>
        <taxon>Actinomycetota</taxon>
        <taxon>Actinomycetes</taxon>
        <taxon>Micrococcales</taxon>
        <taxon>Micrococcaceae</taxon>
        <taxon>Glutamicibacter</taxon>
    </lineage>
</organism>
<dbReference type="PRINTS" id="PR00412">
    <property type="entry name" value="EPOXHYDRLASE"/>
</dbReference>
<dbReference type="InterPro" id="IPR000639">
    <property type="entry name" value="Epox_hydrolase-like"/>
</dbReference>
<dbReference type="InterPro" id="IPR000073">
    <property type="entry name" value="AB_hydrolase_1"/>
</dbReference>
<gene>
    <name evidence="3" type="ORF">AUR04nite_28520</name>
</gene>
<reference evidence="3 4" key="1">
    <citation type="submission" date="2019-06" db="EMBL/GenBank/DDBJ databases">
        <title>Whole genome shotgun sequence of Glutamicibacter uratoxydans NBRC 15515.</title>
        <authorList>
            <person name="Hosoyama A."/>
            <person name="Uohara A."/>
            <person name="Ohji S."/>
            <person name="Ichikawa N."/>
        </authorList>
    </citation>
    <scope>NUCLEOTIDE SEQUENCE [LARGE SCALE GENOMIC DNA]</scope>
    <source>
        <strain evidence="3 4">NBRC 15515</strain>
    </source>
</reference>
<evidence type="ECO:0000313" key="4">
    <source>
        <dbReference type="Proteomes" id="UP000316612"/>
    </source>
</evidence>